<sequence>MARETTWHKSSYSGATNNCVEVAESSRGALVRDTQSRERGHLTFGAEEWTAFLHHVRAEAR</sequence>
<comment type="caution">
    <text evidence="2">The sequence shown here is derived from an EMBL/GenBank/DDBJ whole genome shotgun (WGS) entry which is preliminary data.</text>
</comment>
<proteinExistence type="predicted"/>
<dbReference type="Pfam" id="PF04149">
    <property type="entry name" value="DUF397"/>
    <property type="match status" value="1"/>
</dbReference>
<evidence type="ECO:0000259" key="1">
    <source>
        <dbReference type="Pfam" id="PF04149"/>
    </source>
</evidence>
<dbReference type="InterPro" id="IPR007278">
    <property type="entry name" value="DUF397"/>
</dbReference>
<dbReference type="OrthoDB" id="3431714at2"/>
<dbReference type="Proteomes" id="UP000240542">
    <property type="component" value="Unassembled WGS sequence"/>
</dbReference>
<evidence type="ECO:0000313" key="2">
    <source>
        <dbReference type="EMBL" id="PSK93742.1"/>
    </source>
</evidence>
<accession>A0A2P8D962</accession>
<name>A0A2P8D962_9ACTN</name>
<dbReference type="RefSeq" id="WP_106585003.1">
    <property type="nucleotide sequence ID" value="NZ_PYGA01000016.1"/>
</dbReference>
<evidence type="ECO:0000313" key="3">
    <source>
        <dbReference type="Proteomes" id="UP000240542"/>
    </source>
</evidence>
<gene>
    <name evidence="2" type="ORF">CLV63_116149</name>
</gene>
<protein>
    <submittedName>
        <fullName evidence="2">Uncharacterized protein DUF397</fullName>
    </submittedName>
</protein>
<keyword evidence="3" id="KW-1185">Reference proteome</keyword>
<dbReference type="EMBL" id="PYGA01000016">
    <property type="protein sequence ID" value="PSK93742.1"/>
    <property type="molecule type" value="Genomic_DNA"/>
</dbReference>
<dbReference type="AlphaFoldDB" id="A0A2P8D962"/>
<reference evidence="2 3" key="1">
    <citation type="submission" date="2018-03" db="EMBL/GenBank/DDBJ databases">
        <title>Genomic Encyclopedia of Archaeal and Bacterial Type Strains, Phase II (KMG-II): from individual species to whole genera.</title>
        <authorList>
            <person name="Goeker M."/>
        </authorList>
    </citation>
    <scope>NUCLEOTIDE SEQUENCE [LARGE SCALE GENOMIC DNA]</scope>
    <source>
        <strain evidence="2 3">DSM 45312</strain>
    </source>
</reference>
<feature type="domain" description="DUF397" evidence="1">
    <location>
        <begin position="6"/>
        <end position="57"/>
    </location>
</feature>
<organism evidence="2 3">
    <name type="scientific">Murinocardiopsis flavida</name>
    <dbReference type="NCBI Taxonomy" id="645275"/>
    <lineage>
        <taxon>Bacteria</taxon>
        <taxon>Bacillati</taxon>
        <taxon>Actinomycetota</taxon>
        <taxon>Actinomycetes</taxon>
        <taxon>Streptosporangiales</taxon>
        <taxon>Nocardiopsidaceae</taxon>
        <taxon>Murinocardiopsis</taxon>
    </lineage>
</organism>